<sequence length="67" mass="7296">MTVCHPVSLAIAPVDDDNINRKCFSAKSLSPFIVSAHLRHVQPPLDVVDQLQPMALGNLSLVSDFLI</sequence>
<proteinExistence type="predicted"/>
<evidence type="ECO:0000313" key="1">
    <source>
        <dbReference type="EMBL" id="PON89509.1"/>
    </source>
</evidence>
<dbReference type="AlphaFoldDB" id="A0A2P5EVD1"/>
<name>A0A2P5EVD1_TREOI</name>
<dbReference type="InParanoid" id="A0A2P5EVD1"/>
<organism evidence="1 2">
    <name type="scientific">Trema orientale</name>
    <name type="common">Charcoal tree</name>
    <name type="synonym">Celtis orientalis</name>
    <dbReference type="NCBI Taxonomy" id="63057"/>
    <lineage>
        <taxon>Eukaryota</taxon>
        <taxon>Viridiplantae</taxon>
        <taxon>Streptophyta</taxon>
        <taxon>Embryophyta</taxon>
        <taxon>Tracheophyta</taxon>
        <taxon>Spermatophyta</taxon>
        <taxon>Magnoliopsida</taxon>
        <taxon>eudicotyledons</taxon>
        <taxon>Gunneridae</taxon>
        <taxon>Pentapetalae</taxon>
        <taxon>rosids</taxon>
        <taxon>fabids</taxon>
        <taxon>Rosales</taxon>
        <taxon>Cannabaceae</taxon>
        <taxon>Trema</taxon>
    </lineage>
</organism>
<dbReference type="Proteomes" id="UP000237000">
    <property type="component" value="Unassembled WGS sequence"/>
</dbReference>
<reference evidence="2" key="1">
    <citation type="submission" date="2016-06" db="EMBL/GenBank/DDBJ databases">
        <title>Parallel loss of symbiosis genes in relatives of nitrogen-fixing non-legume Parasponia.</title>
        <authorList>
            <person name="Van Velzen R."/>
            <person name="Holmer R."/>
            <person name="Bu F."/>
            <person name="Rutten L."/>
            <person name="Van Zeijl A."/>
            <person name="Liu W."/>
            <person name="Santuari L."/>
            <person name="Cao Q."/>
            <person name="Sharma T."/>
            <person name="Shen D."/>
            <person name="Roswanjaya Y."/>
            <person name="Wardhani T."/>
            <person name="Kalhor M.S."/>
            <person name="Jansen J."/>
            <person name="Van den Hoogen J."/>
            <person name="Gungor B."/>
            <person name="Hartog M."/>
            <person name="Hontelez J."/>
            <person name="Verver J."/>
            <person name="Yang W.-C."/>
            <person name="Schijlen E."/>
            <person name="Repin R."/>
            <person name="Schilthuizen M."/>
            <person name="Schranz E."/>
            <person name="Heidstra R."/>
            <person name="Miyata K."/>
            <person name="Fedorova E."/>
            <person name="Kohlen W."/>
            <person name="Bisseling T."/>
            <person name="Smit S."/>
            <person name="Geurts R."/>
        </authorList>
    </citation>
    <scope>NUCLEOTIDE SEQUENCE [LARGE SCALE GENOMIC DNA]</scope>
    <source>
        <strain evidence="2">cv. RG33-2</strain>
    </source>
</reference>
<protein>
    <submittedName>
        <fullName evidence="1">Uncharacterized protein</fullName>
    </submittedName>
</protein>
<evidence type="ECO:0000313" key="2">
    <source>
        <dbReference type="Proteomes" id="UP000237000"/>
    </source>
</evidence>
<comment type="caution">
    <text evidence="1">The sequence shown here is derived from an EMBL/GenBank/DDBJ whole genome shotgun (WGS) entry which is preliminary data.</text>
</comment>
<gene>
    <name evidence="1" type="ORF">TorRG33x02_146530</name>
</gene>
<accession>A0A2P5EVD1</accession>
<keyword evidence="2" id="KW-1185">Reference proteome</keyword>
<dbReference type="EMBL" id="JXTC01000093">
    <property type="protein sequence ID" value="PON89509.1"/>
    <property type="molecule type" value="Genomic_DNA"/>
</dbReference>